<evidence type="ECO:0000256" key="5">
    <source>
        <dbReference type="ARBA" id="ARBA00022692"/>
    </source>
</evidence>
<dbReference type="InterPro" id="IPR001736">
    <property type="entry name" value="PLipase_D/transphosphatidylase"/>
</dbReference>
<keyword evidence="16" id="KW-1185">Reference proteome</keyword>
<dbReference type="PaxDb" id="195103-CPF_0354"/>
<dbReference type="NCBIfam" id="TIGR04265">
    <property type="entry name" value="bac_cardiolipin"/>
    <property type="match status" value="1"/>
</dbReference>
<dbReference type="Pfam" id="PF13396">
    <property type="entry name" value="PLDc_N"/>
    <property type="match status" value="1"/>
</dbReference>
<evidence type="ECO:0000313" key="16">
    <source>
        <dbReference type="Proteomes" id="UP000001823"/>
    </source>
</evidence>
<dbReference type="KEGG" id="cpf:CPF_0354"/>
<keyword evidence="10" id="KW-0594">Phospholipid biosynthesis</keyword>
<name>A0A0H2YN47_CLOP1</name>
<dbReference type="Pfam" id="PF13091">
    <property type="entry name" value="PLDc_2"/>
    <property type="match status" value="2"/>
</dbReference>
<dbReference type="Proteomes" id="UP000001823">
    <property type="component" value="Chromosome"/>
</dbReference>
<keyword evidence="9 13" id="KW-0472">Membrane</keyword>
<dbReference type="EC" id="2.7.8.-" evidence="12"/>
<evidence type="ECO:0000256" key="10">
    <source>
        <dbReference type="ARBA" id="ARBA00023209"/>
    </source>
</evidence>
<dbReference type="AlphaFoldDB" id="A0A0H2YN47"/>
<dbReference type="eggNOG" id="COG1502">
    <property type="taxonomic scope" value="Bacteria"/>
</dbReference>
<feature type="transmembrane region" description="Helical" evidence="13">
    <location>
        <begin position="68"/>
        <end position="86"/>
    </location>
</feature>
<comment type="subcellular location">
    <subcellularLocation>
        <location evidence="1">Cell membrane</location>
        <topology evidence="1">Multi-pass membrane protein</topology>
    </subcellularLocation>
</comment>
<evidence type="ECO:0000256" key="6">
    <source>
        <dbReference type="ARBA" id="ARBA00022737"/>
    </source>
</evidence>
<keyword evidence="6" id="KW-0677">Repeat</keyword>
<dbReference type="PROSITE" id="PS50035">
    <property type="entry name" value="PLD"/>
    <property type="match status" value="2"/>
</dbReference>
<feature type="domain" description="PLD phosphodiesterase" evidence="14">
    <location>
        <begin position="424"/>
        <end position="451"/>
    </location>
</feature>
<dbReference type="InterPro" id="IPR025202">
    <property type="entry name" value="PLD-like_dom"/>
</dbReference>
<dbReference type="RefSeq" id="WP_011590153.1">
    <property type="nucleotide sequence ID" value="NC_008261.1"/>
</dbReference>
<dbReference type="CDD" id="cd09160">
    <property type="entry name" value="PLDc_SMU_988_like_2"/>
    <property type="match status" value="1"/>
</dbReference>
<sequence>MEKFLKKLLSRAFIVGFLIFIQFVILMGAIWKVSEDFIYVYFLFIFISIVVFIYIVSRKDNPSYKLAWAVPVLLVPVFGGLFYLIFGGNKTSKKFRKQIKASYDETAHLLYNDRKVLDELEEQDKSIANQSRYIADYSQFPVYKNTTTEYLSPGEVFFERLKEELKKAKHYIFMEYFIVHEGVMWNSILEILEEKVKEGVEVRFVYDDMGCLGTLPYKYNEVLEAKGIKCMVFNPFVPLLSLRMNNRDHRKITVIDGHTGFTGGINLADEYINEIVRFGHWKDASIMIKGDAVWNLTVMFLQIWNFYSERKEQYEKYYPYFHHEDEFESDGYVQPYGDSPLDDEIVGENVYLNIINKAKDYVYINTPYLIIDNELVTALTLAAKSGIDVRIVTPHIEDKWYAHIVTRAYYPQLIESGVKIYEYTPGFIHSKTFVSDDEIGIVGTINMDYRSLYLHFECGVWLYKTKSVGQIKDDFLKTLEKCQRITLEDCAKVKVPTRILRSIIRVFAPLM</sequence>
<dbReference type="STRING" id="195103.CPF_0354"/>
<dbReference type="Gene3D" id="3.30.870.10">
    <property type="entry name" value="Endonuclease Chain A"/>
    <property type="match status" value="2"/>
</dbReference>
<dbReference type="CDD" id="cd09154">
    <property type="entry name" value="PLDc_SMU_988_like_1"/>
    <property type="match status" value="1"/>
</dbReference>
<keyword evidence="11" id="KW-1208">Phospholipid metabolism</keyword>
<evidence type="ECO:0000256" key="4">
    <source>
        <dbReference type="ARBA" id="ARBA00022679"/>
    </source>
</evidence>
<dbReference type="SMART" id="SM00155">
    <property type="entry name" value="PLDc"/>
    <property type="match status" value="2"/>
</dbReference>
<feature type="transmembrane region" description="Helical" evidence="13">
    <location>
        <begin position="37"/>
        <end position="56"/>
    </location>
</feature>
<dbReference type="PANTHER" id="PTHR21248:SF22">
    <property type="entry name" value="PHOSPHOLIPASE D"/>
    <property type="match status" value="1"/>
</dbReference>
<protein>
    <recommendedName>
        <fullName evidence="12">Cardiolipin synthase</fullName>
        <ecNumber evidence="12">2.7.8.-</ecNumber>
    </recommendedName>
</protein>
<dbReference type="GO" id="GO:0032049">
    <property type="term" value="P:cardiolipin biosynthetic process"/>
    <property type="evidence" value="ECO:0007669"/>
    <property type="project" value="UniProtKB-UniRule"/>
</dbReference>
<evidence type="ECO:0000256" key="11">
    <source>
        <dbReference type="ARBA" id="ARBA00023264"/>
    </source>
</evidence>
<evidence type="ECO:0000256" key="7">
    <source>
        <dbReference type="ARBA" id="ARBA00022989"/>
    </source>
</evidence>
<evidence type="ECO:0000313" key="15">
    <source>
        <dbReference type="EMBL" id="ABG82288.1"/>
    </source>
</evidence>
<keyword evidence="5 13" id="KW-0812">Transmembrane</keyword>
<dbReference type="SUPFAM" id="SSF56024">
    <property type="entry name" value="Phospholipase D/nuclease"/>
    <property type="match status" value="2"/>
</dbReference>
<keyword evidence="2" id="KW-1003">Cell membrane</keyword>
<evidence type="ECO:0000256" key="12">
    <source>
        <dbReference type="NCBIfam" id="TIGR04265"/>
    </source>
</evidence>
<evidence type="ECO:0000256" key="1">
    <source>
        <dbReference type="ARBA" id="ARBA00004651"/>
    </source>
</evidence>
<proteinExistence type="predicted"/>
<dbReference type="GO" id="GO:0005886">
    <property type="term" value="C:plasma membrane"/>
    <property type="evidence" value="ECO:0007669"/>
    <property type="project" value="UniProtKB-SubCell"/>
</dbReference>
<feature type="transmembrane region" description="Helical" evidence="13">
    <location>
        <begin position="12"/>
        <end position="31"/>
    </location>
</feature>
<dbReference type="GO" id="GO:0008808">
    <property type="term" value="F:cardiolipin synthase activity"/>
    <property type="evidence" value="ECO:0007669"/>
    <property type="project" value="UniProtKB-UniRule"/>
</dbReference>
<evidence type="ECO:0000256" key="13">
    <source>
        <dbReference type="SAM" id="Phobius"/>
    </source>
</evidence>
<accession>A0A0H2YN47</accession>
<reference evidence="15 16" key="1">
    <citation type="journal article" date="2006" name="Genome Res.">
        <title>Skewed genomic variability in strains of the toxigenic bacterial pathogen, Clostridium perfringens.</title>
        <authorList>
            <person name="Myers G.S."/>
            <person name="Rasko D.A."/>
            <person name="Cheung J.K."/>
            <person name="Ravel J."/>
            <person name="Seshadri R."/>
            <person name="Deboy R.T."/>
            <person name="Ren Q."/>
            <person name="Varga J."/>
            <person name="Awad M.M."/>
            <person name="Brinkac L.M."/>
            <person name="Daugherty S.C."/>
            <person name="Haft D.H."/>
            <person name="Dodson R.J."/>
            <person name="Madupu R."/>
            <person name="Nelson W.C."/>
            <person name="Rosovitz M.J."/>
            <person name="Sullivan S.A."/>
            <person name="Khouri H."/>
            <person name="Dimitrov G.I."/>
            <person name="Watkins K.L."/>
            <person name="Mulligan S."/>
            <person name="Benton J."/>
            <person name="Radune D."/>
            <person name="Fisher D.J."/>
            <person name="Atkins H.S."/>
            <person name="Hiscox T."/>
            <person name="Jost B.H."/>
            <person name="Billington S.J."/>
            <person name="Songer J.G."/>
            <person name="McClane B.A."/>
            <person name="Titball R.W."/>
            <person name="Rood J.I."/>
            <person name="Melville S.B."/>
            <person name="Paulsen I.T."/>
        </authorList>
    </citation>
    <scope>NUCLEOTIDE SEQUENCE [LARGE SCALE GENOMIC DNA]</scope>
    <source>
        <strain evidence="16">ATCC 13124 / DSM 756 / JCM 1290 / NCIMB 6125 / NCTC 8237 / S 107 / Type A</strain>
    </source>
</reference>
<keyword evidence="8" id="KW-0443">Lipid metabolism</keyword>
<keyword evidence="7 13" id="KW-1133">Transmembrane helix</keyword>
<evidence type="ECO:0000256" key="8">
    <source>
        <dbReference type="ARBA" id="ARBA00023098"/>
    </source>
</evidence>
<dbReference type="PANTHER" id="PTHR21248">
    <property type="entry name" value="CARDIOLIPIN SYNTHASE"/>
    <property type="match status" value="1"/>
</dbReference>
<evidence type="ECO:0000256" key="2">
    <source>
        <dbReference type="ARBA" id="ARBA00022475"/>
    </source>
</evidence>
<evidence type="ECO:0000256" key="9">
    <source>
        <dbReference type="ARBA" id="ARBA00023136"/>
    </source>
</evidence>
<dbReference type="InterPro" id="IPR027379">
    <property type="entry name" value="CLS_N"/>
</dbReference>
<dbReference type="HOGENOM" id="CLU_038053_1_2_9"/>
<organism evidence="15 16">
    <name type="scientific">Clostridium perfringens (strain ATCC 13124 / DSM 756 / JCM 1290 / NCIMB 6125 / NCTC 8237 / Type A)</name>
    <dbReference type="NCBI Taxonomy" id="195103"/>
    <lineage>
        <taxon>Bacteria</taxon>
        <taxon>Bacillati</taxon>
        <taxon>Bacillota</taxon>
        <taxon>Clostridia</taxon>
        <taxon>Eubacteriales</taxon>
        <taxon>Clostridiaceae</taxon>
        <taxon>Clostridium</taxon>
    </lineage>
</organism>
<dbReference type="EMBL" id="CP000246">
    <property type="protein sequence ID" value="ABG82288.1"/>
    <property type="molecule type" value="Genomic_DNA"/>
</dbReference>
<feature type="domain" description="PLD phosphodiesterase" evidence="14">
    <location>
        <begin position="244"/>
        <end position="271"/>
    </location>
</feature>
<keyword evidence="4" id="KW-0808">Transferase</keyword>
<dbReference type="InterPro" id="IPR022924">
    <property type="entry name" value="Cardiolipin_synthase"/>
</dbReference>
<evidence type="ECO:0000256" key="3">
    <source>
        <dbReference type="ARBA" id="ARBA00022516"/>
    </source>
</evidence>
<keyword evidence="3" id="KW-0444">Lipid biosynthesis</keyword>
<evidence type="ECO:0000259" key="14">
    <source>
        <dbReference type="PROSITE" id="PS50035"/>
    </source>
</evidence>
<gene>
    <name evidence="15" type="ordered locus">CPF_0354</name>
</gene>